<keyword evidence="3" id="KW-1185">Reference proteome</keyword>
<dbReference type="EMBL" id="ML220118">
    <property type="protein sequence ID" value="TGZ81739.1"/>
    <property type="molecule type" value="Genomic_DNA"/>
</dbReference>
<reference evidence="2 3" key="1">
    <citation type="submission" date="2019-04" db="EMBL/GenBank/DDBJ databases">
        <title>Comparative genomics and transcriptomics to analyze fruiting body development in filamentous ascomycetes.</title>
        <authorList>
            <consortium name="DOE Joint Genome Institute"/>
            <person name="Lutkenhaus R."/>
            <person name="Traeger S."/>
            <person name="Breuer J."/>
            <person name="Kuo A."/>
            <person name="Lipzen A."/>
            <person name="Pangilinan J."/>
            <person name="Dilworth D."/>
            <person name="Sandor L."/>
            <person name="Poggeler S."/>
            <person name="Barry K."/>
            <person name="Grigoriev I.V."/>
            <person name="Nowrousian M."/>
        </authorList>
    </citation>
    <scope>NUCLEOTIDE SEQUENCE [LARGE SCALE GENOMIC DNA]</scope>
    <source>
        <strain evidence="2 3">CBS 389.68</strain>
    </source>
</reference>
<keyword evidence="1" id="KW-1133">Transmembrane helix</keyword>
<name>A0A4S2MYB3_9PEZI</name>
<accession>A0A4S2MYB3</accession>
<evidence type="ECO:0000313" key="2">
    <source>
        <dbReference type="EMBL" id="TGZ81739.1"/>
    </source>
</evidence>
<keyword evidence="1" id="KW-0812">Transmembrane</keyword>
<protein>
    <submittedName>
        <fullName evidence="2">Uncharacterized protein</fullName>
    </submittedName>
</protein>
<dbReference type="AlphaFoldDB" id="A0A4S2MYB3"/>
<organism evidence="2 3">
    <name type="scientific">Ascodesmis nigricans</name>
    <dbReference type="NCBI Taxonomy" id="341454"/>
    <lineage>
        <taxon>Eukaryota</taxon>
        <taxon>Fungi</taxon>
        <taxon>Dikarya</taxon>
        <taxon>Ascomycota</taxon>
        <taxon>Pezizomycotina</taxon>
        <taxon>Pezizomycetes</taxon>
        <taxon>Pezizales</taxon>
        <taxon>Ascodesmidaceae</taxon>
        <taxon>Ascodesmis</taxon>
    </lineage>
</organism>
<proteinExistence type="predicted"/>
<evidence type="ECO:0000256" key="1">
    <source>
        <dbReference type="SAM" id="Phobius"/>
    </source>
</evidence>
<dbReference type="InParanoid" id="A0A4S2MYB3"/>
<keyword evidence="1" id="KW-0472">Membrane</keyword>
<feature type="transmembrane region" description="Helical" evidence="1">
    <location>
        <begin position="6"/>
        <end position="24"/>
    </location>
</feature>
<sequence length="110" mass="12286">MSLFSVSFLFPVILFFLSCHHRFITSTKKKSTKKEHLRTSRQNCKLILLRCACACSRSRCSAIIVIVIRATHAKSLALCSISTPTIRAVGTPKPTLVSLNLCTHSCELYE</sequence>
<dbReference type="Proteomes" id="UP000298138">
    <property type="component" value="Unassembled WGS sequence"/>
</dbReference>
<gene>
    <name evidence="2" type="ORF">EX30DRAFT_254623</name>
</gene>
<evidence type="ECO:0000313" key="3">
    <source>
        <dbReference type="Proteomes" id="UP000298138"/>
    </source>
</evidence>